<evidence type="ECO:0000256" key="5">
    <source>
        <dbReference type="ARBA" id="ARBA00022496"/>
    </source>
</evidence>
<evidence type="ECO:0000259" key="16">
    <source>
        <dbReference type="Pfam" id="PF00593"/>
    </source>
</evidence>
<dbReference type="Pfam" id="PF00593">
    <property type="entry name" value="TonB_dep_Rec_b-barrel"/>
    <property type="match status" value="1"/>
</dbReference>
<keyword evidence="8" id="KW-0406">Ion transport</keyword>
<keyword evidence="10 13" id="KW-0472">Membrane</keyword>
<keyword evidence="12 13" id="KW-0998">Cell outer membrane</keyword>
<keyword evidence="15" id="KW-0732">Signal</keyword>
<evidence type="ECO:0000256" key="13">
    <source>
        <dbReference type="PROSITE-ProRule" id="PRU01360"/>
    </source>
</evidence>
<evidence type="ECO:0000313" key="18">
    <source>
        <dbReference type="EMBL" id="MRX09184.1"/>
    </source>
</evidence>
<protein>
    <submittedName>
        <fullName evidence="18">TonB-dependent receptor plug domain-containing protein</fullName>
    </submittedName>
</protein>
<evidence type="ECO:0000313" key="19">
    <source>
        <dbReference type="Proteomes" id="UP000481037"/>
    </source>
</evidence>
<feature type="chain" id="PRO_5026763636" evidence="15">
    <location>
        <begin position="22"/>
        <end position="669"/>
    </location>
</feature>
<evidence type="ECO:0000256" key="3">
    <source>
        <dbReference type="ARBA" id="ARBA00022448"/>
    </source>
</evidence>
<dbReference type="SUPFAM" id="SSF56935">
    <property type="entry name" value="Porins"/>
    <property type="match status" value="1"/>
</dbReference>
<evidence type="ECO:0000256" key="15">
    <source>
        <dbReference type="SAM" id="SignalP"/>
    </source>
</evidence>
<keyword evidence="9 14" id="KW-0798">TonB box</keyword>
<comment type="caution">
    <text evidence="18">The sequence shown here is derived from an EMBL/GenBank/DDBJ whole genome shotgun (WGS) entry which is preliminary data.</text>
</comment>
<accession>A0A6L5QHA4</accession>
<dbReference type="Gene3D" id="2.40.170.20">
    <property type="entry name" value="TonB-dependent receptor, beta-barrel domain"/>
    <property type="match status" value="1"/>
</dbReference>
<dbReference type="GO" id="GO:0006826">
    <property type="term" value="P:iron ion transport"/>
    <property type="evidence" value="ECO:0007669"/>
    <property type="project" value="UniProtKB-KW"/>
</dbReference>
<comment type="similarity">
    <text evidence="2 13 14">Belongs to the TonB-dependent receptor family.</text>
</comment>
<dbReference type="EMBL" id="WKJM01000012">
    <property type="protein sequence ID" value="MRX09184.1"/>
    <property type="molecule type" value="Genomic_DNA"/>
</dbReference>
<evidence type="ECO:0000256" key="8">
    <source>
        <dbReference type="ARBA" id="ARBA00023065"/>
    </source>
</evidence>
<evidence type="ECO:0000256" key="12">
    <source>
        <dbReference type="ARBA" id="ARBA00023237"/>
    </source>
</evidence>
<dbReference type="InterPro" id="IPR039426">
    <property type="entry name" value="TonB-dep_rcpt-like"/>
</dbReference>
<dbReference type="AlphaFoldDB" id="A0A6L5QHA4"/>
<dbReference type="GO" id="GO:0009279">
    <property type="term" value="C:cell outer membrane"/>
    <property type="evidence" value="ECO:0007669"/>
    <property type="project" value="UniProtKB-SubCell"/>
</dbReference>
<organism evidence="18 19">
    <name type="scientific">Duganella alba</name>
    <dbReference type="NCBI Taxonomy" id="2666081"/>
    <lineage>
        <taxon>Bacteria</taxon>
        <taxon>Pseudomonadati</taxon>
        <taxon>Pseudomonadota</taxon>
        <taxon>Betaproteobacteria</taxon>
        <taxon>Burkholderiales</taxon>
        <taxon>Oxalobacteraceae</taxon>
        <taxon>Telluria group</taxon>
        <taxon>Duganella</taxon>
    </lineage>
</organism>
<dbReference type="InterPro" id="IPR000531">
    <property type="entry name" value="Beta-barrel_TonB"/>
</dbReference>
<dbReference type="Proteomes" id="UP000481037">
    <property type="component" value="Unassembled WGS sequence"/>
</dbReference>
<dbReference type="PANTHER" id="PTHR32552">
    <property type="entry name" value="FERRICHROME IRON RECEPTOR-RELATED"/>
    <property type="match status" value="1"/>
</dbReference>
<comment type="subcellular location">
    <subcellularLocation>
        <location evidence="1 13">Cell outer membrane</location>
        <topology evidence="1 13">Multi-pass membrane protein</topology>
    </subcellularLocation>
</comment>
<evidence type="ECO:0000256" key="10">
    <source>
        <dbReference type="ARBA" id="ARBA00023136"/>
    </source>
</evidence>
<keyword evidence="11 18" id="KW-0675">Receptor</keyword>
<keyword evidence="3 13" id="KW-0813">Transport</keyword>
<evidence type="ECO:0000256" key="4">
    <source>
        <dbReference type="ARBA" id="ARBA00022452"/>
    </source>
</evidence>
<keyword evidence="7" id="KW-0408">Iron</keyword>
<evidence type="ECO:0000256" key="2">
    <source>
        <dbReference type="ARBA" id="ARBA00009810"/>
    </source>
</evidence>
<keyword evidence="4 13" id="KW-1134">Transmembrane beta strand</keyword>
<dbReference type="Gene3D" id="2.170.130.10">
    <property type="entry name" value="TonB-dependent receptor, plug domain"/>
    <property type="match status" value="1"/>
</dbReference>
<keyword evidence="5" id="KW-0410">Iron transport</keyword>
<dbReference type="Pfam" id="PF07715">
    <property type="entry name" value="Plug"/>
    <property type="match status" value="1"/>
</dbReference>
<evidence type="ECO:0000256" key="9">
    <source>
        <dbReference type="ARBA" id="ARBA00023077"/>
    </source>
</evidence>
<dbReference type="InterPro" id="IPR036942">
    <property type="entry name" value="Beta-barrel_TonB_sf"/>
</dbReference>
<keyword evidence="6 13" id="KW-0812">Transmembrane</keyword>
<feature type="signal peptide" evidence="15">
    <location>
        <begin position="1"/>
        <end position="21"/>
    </location>
</feature>
<sequence>MTIRCRMAAVLAMMWHGAALAAEDTNGALASVTVLGHYDNAVGTSDAASQGTVTANLIANRPALRTGELLEFVPGMIVTQHSGDGKANQYFLRGFNLDHGTDFATWVDGVPVNMRSNAHGQGYSDLNFLIPELVQRIDYKKGSYFADEGDFSSAGAAHIGLSDQLKQGIANLTVGGYGYQRGVLADSFAAAGGTLLYGLEISRNNGPWQTPEQVRKYSGTLRYNHGDAQDGYSITAMAYRNRWNATDQVPLRAVQEGLIGRFGSLDPSDGGDTSRTSLAWNMHRRGSDQVTQASAYLVHSSLDLYSNFTYLLNDPVNSDQFQQSERRTMGGASASHAWLNNIGGIDMRNQLGVQTRYDHIAPIGLYATVARQRLATVREDRVDEASVGLYAENTSYWTPSFRSIAGLRYDAYRFKVNDDNANAHKFSPKLSLIFGPWAKTEYFINYGAGFHSNDARGVTGPDPAQPLVGTRGAELGVRSEWLPGLQSSLSLWALDIDSELVYAGDSGQTEASRASRRTGVEWSNHYIATPWLLFDLDLAVSHARYRQSDPVGNYVPEALDKVASFGMTVKDIGRWFGGFELRYFGQRPLVEDNSVRSAATTLAYGRIGYQLSRRTKLTLDGFNLFNRQASDIDYYYTSRLAGEPAEGVNDVHFHPVEPRTLRLTLSHSF</sequence>
<evidence type="ECO:0000256" key="7">
    <source>
        <dbReference type="ARBA" id="ARBA00023004"/>
    </source>
</evidence>
<gene>
    <name evidence="18" type="ORF">GJ697_15180</name>
</gene>
<dbReference type="InterPro" id="IPR012910">
    <property type="entry name" value="Plug_dom"/>
</dbReference>
<evidence type="ECO:0000256" key="1">
    <source>
        <dbReference type="ARBA" id="ARBA00004571"/>
    </source>
</evidence>
<keyword evidence="19" id="KW-1185">Reference proteome</keyword>
<dbReference type="InterPro" id="IPR037066">
    <property type="entry name" value="Plug_dom_sf"/>
</dbReference>
<evidence type="ECO:0000256" key="6">
    <source>
        <dbReference type="ARBA" id="ARBA00022692"/>
    </source>
</evidence>
<dbReference type="PANTHER" id="PTHR32552:SF81">
    <property type="entry name" value="TONB-DEPENDENT OUTER MEMBRANE RECEPTOR"/>
    <property type="match status" value="1"/>
</dbReference>
<dbReference type="PROSITE" id="PS52016">
    <property type="entry name" value="TONB_DEPENDENT_REC_3"/>
    <property type="match status" value="1"/>
</dbReference>
<reference evidence="18 19" key="1">
    <citation type="submission" date="2019-11" db="EMBL/GenBank/DDBJ databases">
        <title>Novel species isolated from a subtropical stream in China.</title>
        <authorList>
            <person name="Lu H."/>
        </authorList>
    </citation>
    <scope>NUCLEOTIDE SEQUENCE [LARGE SCALE GENOMIC DNA]</scope>
    <source>
        <strain evidence="18 19">FT25W</strain>
    </source>
</reference>
<evidence type="ECO:0000256" key="11">
    <source>
        <dbReference type="ARBA" id="ARBA00023170"/>
    </source>
</evidence>
<feature type="domain" description="TonB-dependent receptor-like beta-barrel" evidence="16">
    <location>
        <begin position="219"/>
        <end position="624"/>
    </location>
</feature>
<name>A0A6L5QHA4_9BURK</name>
<proteinExistence type="inferred from homology"/>
<evidence type="ECO:0000256" key="14">
    <source>
        <dbReference type="RuleBase" id="RU003357"/>
    </source>
</evidence>
<evidence type="ECO:0000259" key="17">
    <source>
        <dbReference type="Pfam" id="PF07715"/>
    </source>
</evidence>
<feature type="domain" description="TonB-dependent receptor plug" evidence="17">
    <location>
        <begin position="49"/>
        <end position="156"/>
    </location>
</feature>